<gene>
    <name evidence="2" type="ORF">mMyoMyo1_009319</name>
</gene>
<comment type="caution">
    <text evidence="2">The sequence shown here is derived from an EMBL/GenBank/DDBJ whole genome shotgun (WGS) entry which is preliminary data.</text>
</comment>
<evidence type="ECO:0000313" key="3">
    <source>
        <dbReference type="Proteomes" id="UP000527355"/>
    </source>
</evidence>
<name>A0A7J7SS61_MYOMY</name>
<dbReference type="EMBL" id="JABWUV010000018">
    <property type="protein sequence ID" value="KAF6290927.1"/>
    <property type="molecule type" value="Genomic_DNA"/>
</dbReference>
<evidence type="ECO:0000256" key="1">
    <source>
        <dbReference type="SAM" id="MobiDB-lite"/>
    </source>
</evidence>
<organism evidence="2 3">
    <name type="scientific">Myotis myotis</name>
    <name type="common">Greater mouse-eared bat</name>
    <name type="synonym">Vespertilio myotis</name>
    <dbReference type="NCBI Taxonomy" id="51298"/>
    <lineage>
        <taxon>Eukaryota</taxon>
        <taxon>Metazoa</taxon>
        <taxon>Chordata</taxon>
        <taxon>Craniata</taxon>
        <taxon>Vertebrata</taxon>
        <taxon>Euteleostomi</taxon>
        <taxon>Mammalia</taxon>
        <taxon>Eutheria</taxon>
        <taxon>Laurasiatheria</taxon>
        <taxon>Chiroptera</taxon>
        <taxon>Yangochiroptera</taxon>
        <taxon>Vespertilionidae</taxon>
        <taxon>Myotis</taxon>
    </lineage>
</organism>
<protein>
    <submittedName>
        <fullName evidence="2">Uncharacterized protein</fullName>
    </submittedName>
</protein>
<reference evidence="2 3" key="1">
    <citation type="journal article" date="2020" name="Nature">
        <title>Six reference-quality genomes reveal evolution of bat adaptations.</title>
        <authorList>
            <person name="Jebb D."/>
            <person name="Huang Z."/>
            <person name="Pippel M."/>
            <person name="Hughes G.M."/>
            <person name="Lavrichenko K."/>
            <person name="Devanna P."/>
            <person name="Winkler S."/>
            <person name="Jermiin L.S."/>
            <person name="Skirmuntt E.C."/>
            <person name="Katzourakis A."/>
            <person name="Burkitt-Gray L."/>
            <person name="Ray D.A."/>
            <person name="Sullivan K.A.M."/>
            <person name="Roscito J.G."/>
            <person name="Kirilenko B.M."/>
            <person name="Davalos L.M."/>
            <person name="Corthals A.P."/>
            <person name="Power M.L."/>
            <person name="Jones G."/>
            <person name="Ransome R.D."/>
            <person name="Dechmann D.K.N."/>
            <person name="Locatelli A.G."/>
            <person name="Puechmaille S.J."/>
            <person name="Fedrigo O."/>
            <person name="Jarvis E.D."/>
            <person name="Hiller M."/>
            <person name="Vernes S.C."/>
            <person name="Myers E.W."/>
            <person name="Teeling E.C."/>
        </authorList>
    </citation>
    <scope>NUCLEOTIDE SEQUENCE [LARGE SCALE GENOMIC DNA]</scope>
    <source>
        <strain evidence="2">MMyoMyo1</strain>
        <tissue evidence="2">Flight muscle</tissue>
    </source>
</reference>
<accession>A0A7J7SS61</accession>
<proteinExistence type="predicted"/>
<feature type="region of interest" description="Disordered" evidence="1">
    <location>
        <begin position="86"/>
        <end position="107"/>
    </location>
</feature>
<evidence type="ECO:0000313" key="2">
    <source>
        <dbReference type="EMBL" id="KAF6290927.1"/>
    </source>
</evidence>
<dbReference type="Proteomes" id="UP000527355">
    <property type="component" value="Unassembled WGS sequence"/>
</dbReference>
<sequence>MGRSGLASPWPRYSRFSHLWRCPWGHSRQARKGCWEALLQGPRPRRLAAPVLAHPTFLYLGLAFTLAFSQPPFGAAGAIIGRSKDRATGAGKEGREAVPCPRSQGQPGTNAGVTLLIWVLSSGPWPRAGLSARGCDKQELLWGKAGQVGARVRAPRAVRAPTFQLKAV</sequence>
<dbReference type="AlphaFoldDB" id="A0A7J7SS61"/>
<feature type="compositionally biased region" description="Basic and acidic residues" evidence="1">
    <location>
        <begin position="86"/>
        <end position="96"/>
    </location>
</feature>
<keyword evidence="3" id="KW-1185">Reference proteome</keyword>